<evidence type="ECO:0000313" key="2">
    <source>
        <dbReference type="Proteomes" id="UP000186953"/>
    </source>
</evidence>
<accession>A0A1N6VJN5</accession>
<evidence type="ECO:0000313" key="1">
    <source>
        <dbReference type="EMBL" id="SIQ77976.1"/>
    </source>
</evidence>
<dbReference type="STRING" id="228959.SAMN05421797_103155"/>
<dbReference type="RefSeq" id="WP_076548546.1">
    <property type="nucleotide sequence ID" value="NZ_FTMA01000003.1"/>
</dbReference>
<organism evidence="1 2">
    <name type="scientific">Maribacter ulvicola</name>
    <dbReference type="NCBI Taxonomy" id="228959"/>
    <lineage>
        <taxon>Bacteria</taxon>
        <taxon>Pseudomonadati</taxon>
        <taxon>Bacteroidota</taxon>
        <taxon>Flavobacteriia</taxon>
        <taxon>Flavobacteriales</taxon>
        <taxon>Flavobacteriaceae</taxon>
        <taxon>Maribacter</taxon>
    </lineage>
</organism>
<reference evidence="2" key="1">
    <citation type="submission" date="2017-01" db="EMBL/GenBank/DDBJ databases">
        <authorList>
            <person name="Varghese N."/>
            <person name="Submissions S."/>
        </authorList>
    </citation>
    <scope>NUCLEOTIDE SEQUENCE [LARGE SCALE GENOMIC DNA]</scope>
    <source>
        <strain evidence="2">DSM 15366</strain>
    </source>
</reference>
<name>A0A1N6VJN5_9FLAO</name>
<dbReference type="OrthoDB" id="8955051at2"/>
<evidence type="ECO:0008006" key="3">
    <source>
        <dbReference type="Google" id="ProtNLM"/>
    </source>
</evidence>
<proteinExistence type="predicted"/>
<dbReference type="Proteomes" id="UP000186953">
    <property type="component" value="Unassembled WGS sequence"/>
</dbReference>
<keyword evidence="2" id="KW-1185">Reference proteome</keyword>
<sequence>MMHNTIIGFGSIFHKQAIDGIENTSNAHFLGAHELFYAGRYAIKYVIHGILEHQHINAIWIPNYYCPFVKNWLEQEFESITYYDIDPFDATSKIDWSLFTANDIVIANNYWGLKEHQIPNGERPIVIEDHSHGWLSKGCMDSQADFCIASLRKTLPIPLGGIAWKPVKSKCSIPLKPLEKNNIAIETNPMLQSWALIDSAMETKATCNKEEEKSVFLQQYSQGEVLLRNTQEIVPLLAEHETVIRNALFKDFNAYKKTHLAYILQAIHPSQAFKIINEESKTPFGLLLAFKERELFKDFKQFLITHMIYPAELWPQNNIAQDYKFLVNIHIDFRYNTKDLEFMADTINRWTLQRSSLQIE</sequence>
<protein>
    <recommendedName>
        <fullName evidence="3">dTDP-4-amino-4,6-dideoxygalactose transaminase</fullName>
    </recommendedName>
</protein>
<gene>
    <name evidence="1" type="ORF">SAMN05421797_103155</name>
</gene>
<dbReference type="EMBL" id="FTMA01000003">
    <property type="protein sequence ID" value="SIQ77976.1"/>
    <property type="molecule type" value="Genomic_DNA"/>
</dbReference>
<dbReference type="AlphaFoldDB" id="A0A1N6VJN5"/>